<reference evidence="2" key="1">
    <citation type="submission" date="2021-01" db="EMBL/GenBank/DDBJ databases">
        <title>Caligus Genome Assembly.</title>
        <authorList>
            <person name="Gallardo-Escarate C."/>
        </authorList>
    </citation>
    <scope>NUCLEOTIDE SEQUENCE [LARGE SCALE GENOMIC DNA]</scope>
</reference>
<dbReference type="EMBL" id="CP045898">
    <property type="protein sequence ID" value="QQP40616.1"/>
    <property type="molecule type" value="Genomic_DNA"/>
</dbReference>
<organism evidence="1 2">
    <name type="scientific">Caligus rogercresseyi</name>
    <name type="common">Sea louse</name>
    <dbReference type="NCBI Taxonomy" id="217165"/>
    <lineage>
        <taxon>Eukaryota</taxon>
        <taxon>Metazoa</taxon>
        <taxon>Ecdysozoa</taxon>
        <taxon>Arthropoda</taxon>
        <taxon>Crustacea</taxon>
        <taxon>Multicrustacea</taxon>
        <taxon>Hexanauplia</taxon>
        <taxon>Copepoda</taxon>
        <taxon>Siphonostomatoida</taxon>
        <taxon>Caligidae</taxon>
        <taxon>Caligus</taxon>
    </lineage>
</organism>
<gene>
    <name evidence="1" type="ORF">FKW44_014726</name>
</gene>
<keyword evidence="2" id="KW-1185">Reference proteome</keyword>
<evidence type="ECO:0000313" key="2">
    <source>
        <dbReference type="Proteomes" id="UP000595437"/>
    </source>
</evidence>
<sequence>MVPPELLLLRGEEDAVERPSRGEERLRMLEKAGGGGVTMVELTSGGEVKGATEVQVLTAT</sequence>
<proteinExistence type="predicted"/>
<dbReference type="AlphaFoldDB" id="A0A7T8K045"/>
<evidence type="ECO:0000313" key="1">
    <source>
        <dbReference type="EMBL" id="QQP40616.1"/>
    </source>
</evidence>
<dbReference type="Proteomes" id="UP000595437">
    <property type="component" value="Chromosome 9"/>
</dbReference>
<protein>
    <submittedName>
        <fullName evidence="1">Uncharacterized protein</fullName>
    </submittedName>
</protein>
<accession>A0A7T8K045</accession>
<name>A0A7T8K045_CALRO</name>